<dbReference type="InterPro" id="IPR029063">
    <property type="entry name" value="SAM-dependent_MTases_sf"/>
</dbReference>
<dbReference type="CDD" id="cd02440">
    <property type="entry name" value="AdoMet_MTases"/>
    <property type="match status" value="1"/>
</dbReference>
<accession>A0ABQ4J197</accession>
<evidence type="ECO:0000256" key="1">
    <source>
        <dbReference type="ARBA" id="ARBA00022603"/>
    </source>
</evidence>
<sequence length="190" mass="21044">MSAQYIALFDGDWQAHVDDLALIRGHLAGLDGPVLDLGCGPGHWTAYLHSLGADVTGVDLVDEFIDHARANFPGPVFRLGSMTDLDVPDHSVAGILSWYSTIHLPPAELDLALAEFRRMLAPTGRLVIGFFDSDDEVTEFDHKVRTAYRWPADEFSAHLARAGFTERQRLQQQFPERPDRRYAAIAASAT</sequence>
<evidence type="ECO:0000259" key="3">
    <source>
        <dbReference type="Pfam" id="PF13649"/>
    </source>
</evidence>
<organism evidence="4 5">
    <name type="scientific">Micromonospora lutea</name>
    <dbReference type="NCBI Taxonomy" id="419825"/>
    <lineage>
        <taxon>Bacteria</taxon>
        <taxon>Bacillati</taxon>
        <taxon>Actinomycetota</taxon>
        <taxon>Actinomycetes</taxon>
        <taxon>Micromonosporales</taxon>
        <taxon>Micromonosporaceae</taxon>
        <taxon>Micromonospora</taxon>
    </lineage>
</organism>
<keyword evidence="1 4" id="KW-0489">Methyltransferase</keyword>
<evidence type="ECO:0000256" key="2">
    <source>
        <dbReference type="ARBA" id="ARBA00022679"/>
    </source>
</evidence>
<keyword evidence="2" id="KW-0808">Transferase</keyword>
<keyword evidence="5" id="KW-1185">Reference proteome</keyword>
<dbReference type="EMBL" id="BOPB01000028">
    <property type="protein sequence ID" value="GIJ23810.1"/>
    <property type="molecule type" value="Genomic_DNA"/>
</dbReference>
<evidence type="ECO:0000313" key="5">
    <source>
        <dbReference type="Proteomes" id="UP000643165"/>
    </source>
</evidence>
<dbReference type="PANTHER" id="PTHR43861:SF1">
    <property type="entry name" value="TRANS-ACONITATE 2-METHYLTRANSFERASE"/>
    <property type="match status" value="1"/>
</dbReference>
<feature type="domain" description="Methyltransferase" evidence="3">
    <location>
        <begin position="34"/>
        <end position="124"/>
    </location>
</feature>
<gene>
    <name evidence="4" type="ORF">Vlu01_44340</name>
</gene>
<proteinExistence type="predicted"/>
<name>A0ABQ4J197_9ACTN</name>
<dbReference type="Gene3D" id="3.40.50.150">
    <property type="entry name" value="Vaccinia Virus protein VP39"/>
    <property type="match status" value="1"/>
</dbReference>
<dbReference type="Pfam" id="PF13649">
    <property type="entry name" value="Methyltransf_25"/>
    <property type="match status" value="1"/>
</dbReference>
<dbReference type="Proteomes" id="UP000643165">
    <property type="component" value="Unassembled WGS sequence"/>
</dbReference>
<reference evidence="4 5" key="1">
    <citation type="submission" date="2021-01" db="EMBL/GenBank/DDBJ databases">
        <title>Whole genome shotgun sequence of Verrucosispora lutea NBRC 106530.</title>
        <authorList>
            <person name="Komaki H."/>
            <person name="Tamura T."/>
        </authorList>
    </citation>
    <scope>NUCLEOTIDE SEQUENCE [LARGE SCALE GENOMIC DNA]</scope>
    <source>
        <strain evidence="4 5">NBRC 106530</strain>
    </source>
</reference>
<protein>
    <submittedName>
        <fullName evidence="4">Methyltransferase</fullName>
    </submittedName>
</protein>
<dbReference type="GO" id="GO:0032259">
    <property type="term" value="P:methylation"/>
    <property type="evidence" value="ECO:0007669"/>
    <property type="project" value="UniProtKB-KW"/>
</dbReference>
<comment type="caution">
    <text evidence="4">The sequence shown here is derived from an EMBL/GenBank/DDBJ whole genome shotgun (WGS) entry which is preliminary data.</text>
</comment>
<evidence type="ECO:0000313" key="4">
    <source>
        <dbReference type="EMBL" id="GIJ23810.1"/>
    </source>
</evidence>
<dbReference type="PANTHER" id="PTHR43861">
    <property type="entry name" value="TRANS-ACONITATE 2-METHYLTRANSFERASE-RELATED"/>
    <property type="match status" value="1"/>
</dbReference>
<dbReference type="GO" id="GO:0008168">
    <property type="term" value="F:methyltransferase activity"/>
    <property type="evidence" value="ECO:0007669"/>
    <property type="project" value="UniProtKB-KW"/>
</dbReference>
<dbReference type="InterPro" id="IPR041698">
    <property type="entry name" value="Methyltransf_25"/>
</dbReference>
<dbReference type="SUPFAM" id="SSF53335">
    <property type="entry name" value="S-adenosyl-L-methionine-dependent methyltransferases"/>
    <property type="match status" value="1"/>
</dbReference>